<gene>
    <name evidence="2" type="ORF">CA834_04185</name>
</gene>
<keyword evidence="1" id="KW-1133">Transmembrane helix</keyword>
<feature type="transmembrane region" description="Helical" evidence="1">
    <location>
        <begin position="319"/>
        <end position="338"/>
    </location>
</feature>
<dbReference type="AlphaFoldDB" id="A0A265UWY7"/>
<feature type="transmembrane region" description="Helical" evidence="1">
    <location>
        <begin position="441"/>
        <end position="462"/>
    </location>
</feature>
<dbReference type="PANTHER" id="PTHR41983:SF2">
    <property type="entry name" value="SHORT-CHAIN FATTY ACID TRANSPORTER-RELATED"/>
    <property type="match status" value="1"/>
</dbReference>
<feature type="transmembrane region" description="Helical" evidence="1">
    <location>
        <begin position="135"/>
        <end position="161"/>
    </location>
</feature>
<organism evidence="2 3">
    <name type="scientific">Winogradskyella aurantia</name>
    <dbReference type="NCBI Taxonomy" id="1915063"/>
    <lineage>
        <taxon>Bacteria</taxon>
        <taxon>Pseudomonadati</taxon>
        <taxon>Bacteroidota</taxon>
        <taxon>Flavobacteriia</taxon>
        <taxon>Flavobacteriales</taxon>
        <taxon>Flavobacteriaceae</taxon>
        <taxon>Winogradskyella</taxon>
    </lineage>
</organism>
<feature type="transmembrane region" description="Helical" evidence="1">
    <location>
        <begin position="278"/>
        <end position="298"/>
    </location>
</feature>
<keyword evidence="1" id="KW-0812">Transmembrane</keyword>
<keyword evidence="1" id="KW-0472">Membrane</keyword>
<dbReference type="RefSeq" id="WP_094967421.1">
    <property type="nucleotide sequence ID" value="NZ_NGJN01000002.1"/>
</dbReference>
<dbReference type="EMBL" id="NGJN01000002">
    <property type="protein sequence ID" value="OZV69828.1"/>
    <property type="molecule type" value="Genomic_DNA"/>
</dbReference>
<dbReference type="Proteomes" id="UP000216840">
    <property type="component" value="Unassembled WGS sequence"/>
</dbReference>
<reference evidence="2 3" key="1">
    <citation type="submission" date="2017-05" db="EMBL/GenBank/DDBJ databases">
        <title>The draft genome sequence of Idiomarina salinarum WNB302.</title>
        <authorList>
            <person name="Sun Y."/>
            <person name="Chen B."/>
            <person name="Du Z."/>
        </authorList>
    </citation>
    <scope>NUCLEOTIDE SEQUENCE [LARGE SCALE GENOMIC DNA]</scope>
    <source>
        <strain evidence="2 3">WNB302</strain>
    </source>
</reference>
<feature type="transmembrane region" description="Helical" evidence="1">
    <location>
        <begin position="20"/>
        <end position="38"/>
    </location>
</feature>
<accession>A0A265UWY7</accession>
<dbReference type="OrthoDB" id="9342495at2"/>
<comment type="caution">
    <text evidence="2">The sequence shown here is derived from an EMBL/GenBank/DDBJ whole genome shotgun (WGS) entry which is preliminary data.</text>
</comment>
<evidence type="ECO:0000313" key="2">
    <source>
        <dbReference type="EMBL" id="OZV69828.1"/>
    </source>
</evidence>
<feature type="transmembrane region" description="Helical" evidence="1">
    <location>
        <begin position="350"/>
        <end position="366"/>
    </location>
</feature>
<dbReference type="PANTHER" id="PTHR41983">
    <property type="entry name" value="SHORT-CHAIN FATTY ACID TRANSPORTER-RELATED"/>
    <property type="match status" value="1"/>
</dbReference>
<sequence>MLNKLGQKFTDGFIKYMPSAYVFALLLTILMAVLALIFTESTPLTILEGWYDGFWSLLSFGMQIVLIIITAYCIAQSALLEKGIDKLSKLVQSPSQVYIIVVIAGGLFSMVSFGMIVMTAILARELASRVKGINYPFLIACVYFSGGSWVCGLSSSIPLLLNTENNFLIESGVLESTISTGYSLGSLLNLFIFLMYILIGPLIILLVAPKQFKGKELKDLLDTGAGSEQTIKAEAQSYQLPFRAVSDLLNNAGWLQIAVGLLGVIYIVHHFITKGFDLNFNIIIFIFLVLGMLLHVTPLRFSIAMKRASSNISGILFQYPFYAGIMGIMLASGLGAEISKLLVSIATTDSYPFISFITGAVVNFAIPSAGGEFAVVGPSIIKMVEVLGAGLSQTEVTAMTARASMSIAYGESLSNLLQPFFLLMVFPVMGKGIKIQARDVVGYLFIPFVVFFIIEAILLTYVPL</sequence>
<dbReference type="InterPro" id="IPR006160">
    <property type="entry name" value="SCFA_transpt_AtoE"/>
</dbReference>
<feature type="transmembrane region" description="Helical" evidence="1">
    <location>
        <begin position="252"/>
        <end position="272"/>
    </location>
</feature>
<dbReference type="GO" id="GO:0005886">
    <property type="term" value="C:plasma membrane"/>
    <property type="evidence" value="ECO:0007669"/>
    <property type="project" value="TreeGrafter"/>
</dbReference>
<protein>
    <submittedName>
        <fullName evidence="2">Short-chain fatty acid transporter</fullName>
    </submittedName>
</protein>
<dbReference type="Pfam" id="PF02667">
    <property type="entry name" value="SCFA_trans"/>
    <property type="match status" value="1"/>
</dbReference>
<evidence type="ECO:0000313" key="3">
    <source>
        <dbReference type="Proteomes" id="UP000216840"/>
    </source>
</evidence>
<evidence type="ECO:0000256" key="1">
    <source>
        <dbReference type="SAM" id="Phobius"/>
    </source>
</evidence>
<feature type="transmembrane region" description="Helical" evidence="1">
    <location>
        <begin position="97"/>
        <end position="123"/>
    </location>
</feature>
<keyword evidence="3" id="KW-1185">Reference proteome</keyword>
<feature type="transmembrane region" description="Helical" evidence="1">
    <location>
        <begin position="181"/>
        <end position="208"/>
    </location>
</feature>
<proteinExistence type="predicted"/>
<name>A0A265UWY7_9FLAO</name>
<feature type="transmembrane region" description="Helical" evidence="1">
    <location>
        <begin position="50"/>
        <end position="77"/>
    </location>
</feature>